<evidence type="ECO:0000313" key="4">
    <source>
        <dbReference type="Proteomes" id="UP001228049"/>
    </source>
</evidence>
<dbReference type="Pfam" id="PF00089">
    <property type="entry name" value="Trypsin"/>
    <property type="match status" value="1"/>
</dbReference>
<gene>
    <name evidence="3" type="ORF">KUDE01_012656</name>
</gene>
<dbReference type="SMART" id="SM00020">
    <property type="entry name" value="Tryp_SPc"/>
    <property type="match status" value="1"/>
</dbReference>
<dbReference type="Gene3D" id="2.40.10.10">
    <property type="entry name" value="Trypsin-like serine proteases"/>
    <property type="match status" value="1"/>
</dbReference>
<dbReference type="PROSITE" id="PS50240">
    <property type="entry name" value="TRYPSIN_DOM"/>
    <property type="match status" value="1"/>
</dbReference>
<proteinExistence type="predicted"/>
<keyword evidence="4" id="KW-1185">Reference proteome</keyword>
<dbReference type="SUPFAM" id="SSF50494">
    <property type="entry name" value="Trypsin-like serine proteases"/>
    <property type="match status" value="1"/>
</dbReference>
<dbReference type="Proteomes" id="UP001228049">
    <property type="component" value="Unassembled WGS sequence"/>
</dbReference>
<dbReference type="PRINTS" id="PR00722">
    <property type="entry name" value="CHYMOTRYPSIN"/>
</dbReference>
<comment type="caution">
    <text evidence="3">The sequence shown here is derived from an EMBL/GenBank/DDBJ whole genome shotgun (WGS) entry which is preliminary data.</text>
</comment>
<dbReference type="EMBL" id="JASDAP010000003">
    <property type="protein sequence ID" value="KAK1905474.1"/>
    <property type="molecule type" value="Genomic_DNA"/>
</dbReference>
<evidence type="ECO:0000313" key="3">
    <source>
        <dbReference type="EMBL" id="KAK1905474.1"/>
    </source>
</evidence>
<dbReference type="GO" id="GO:0004252">
    <property type="term" value="F:serine-type endopeptidase activity"/>
    <property type="evidence" value="ECO:0007669"/>
    <property type="project" value="InterPro"/>
</dbReference>
<dbReference type="AlphaFoldDB" id="A0AAD9CTS3"/>
<sequence length="255" mass="27823">MQIKVKTQGVTVSRVVDLDKRVYNGVPCDKKDRLYHVKLVTVNAKKESFWSGGSLISEQWILTAGHNVEPGETVTAILGFHPGTNMKEVKITEEPIRYSDTDGNHDIMLLKLPPGHGYPIAPTTDCNKPPIETNTVEIGGIGATQADPLTRLKGGPLKTALQCGDTKVVKCEKKQTCPTVMPIHYNKNEKLICFQTTNVDASKGDSGGGVVFQGMIYGVIIRGGKYACQVPASAINICDPQYKKWINDKTGLKIK</sequence>
<evidence type="ECO:0000259" key="2">
    <source>
        <dbReference type="PROSITE" id="PS50240"/>
    </source>
</evidence>
<dbReference type="PANTHER" id="PTHR24271:SF96">
    <property type="entry name" value="GRANZYME A-RELATED"/>
    <property type="match status" value="1"/>
</dbReference>
<name>A0AAD9CTS3_DISEL</name>
<keyword evidence="1" id="KW-1015">Disulfide bond</keyword>
<dbReference type="InterPro" id="IPR009003">
    <property type="entry name" value="Peptidase_S1_PA"/>
</dbReference>
<evidence type="ECO:0000256" key="1">
    <source>
        <dbReference type="ARBA" id="ARBA00023157"/>
    </source>
</evidence>
<feature type="domain" description="Peptidase S1" evidence="2">
    <location>
        <begin position="22"/>
        <end position="251"/>
    </location>
</feature>
<accession>A0AAD9CTS3</accession>
<reference evidence="3" key="1">
    <citation type="submission" date="2023-04" db="EMBL/GenBank/DDBJ databases">
        <title>Chromosome-level genome of Chaenocephalus aceratus.</title>
        <authorList>
            <person name="Park H."/>
        </authorList>
    </citation>
    <scope>NUCLEOTIDE SEQUENCE</scope>
    <source>
        <strain evidence="3">DE</strain>
        <tissue evidence="3">Muscle</tissue>
    </source>
</reference>
<dbReference type="PANTHER" id="PTHR24271">
    <property type="entry name" value="KALLIKREIN-RELATED"/>
    <property type="match status" value="1"/>
</dbReference>
<organism evidence="3 4">
    <name type="scientific">Dissostichus eleginoides</name>
    <name type="common">Patagonian toothfish</name>
    <name type="synonym">Dissostichus amissus</name>
    <dbReference type="NCBI Taxonomy" id="100907"/>
    <lineage>
        <taxon>Eukaryota</taxon>
        <taxon>Metazoa</taxon>
        <taxon>Chordata</taxon>
        <taxon>Craniata</taxon>
        <taxon>Vertebrata</taxon>
        <taxon>Euteleostomi</taxon>
        <taxon>Actinopterygii</taxon>
        <taxon>Neopterygii</taxon>
        <taxon>Teleostei</taxon>
        <taxon>Neoteleostei</taxon>
        <taxon>Acanthomorphata</taxon>
        <taxon>Eupercaria</taxon>
        <taxon>Perciformes</taxon>
        <taxon>Notothenioidei</taxon>
        <taxon>Nototheniidae</taxon>
        <taxon>Dissostichus</taxon>
    </lineage>
</organism>
<dbReference type="InterPro" id="IPR001254">
    <property type="entry name" value="Trypsin_dom"/>
</dbReference>
<dbReference type="GO" id="GO:0006508">
    <property type="term" value="P:proteolysis"/>
    <property type="evidence" value="ECO:0007669"/>
    <property type="project" value="InterPro"/>
</dbReference>
<protein>
    <submittedName>
        <fullName evidence="3">Trypsin-6</fullName>
    </submittedName>
</protein>
<dbReference type="InterPro" id="IPR001314">
    <property type="entry name" value="Peptidase_S1A"/>
</dbReference>
<dbReference type="InterPro" id="IPR043504">
    <property type="entry name" value="Peptidase_S1_PA_chymotrypsin"/>
</dbReference>